<evidence type="ECO:0000256" key="1">
    <source>
        <dbReference type="SAM" id="MobiDB-lite"/>
    </source>
</evidence>
<dbReference type="InterPro" id="IPR011703">
    <property type="entry name" value="ATPase_AAA-3"/>
</dbReference>
<protein>
    <submittedName>
        <fullName evidence="4">Magnesium chelatase</fullName>
    </submittedName>
</protein>
<feature type="domain" description="ChlI/MoxR AAA lid" evidence="3">
    <location>
        <begin position="266"/>
        <end position="329"/>
    </location>
</feature>
<dbReference type="Gene3D" id="3.40.50.300">
    <property type="entry name" value="P-loop containing nucleotide triphosphate hydrolases"/>
    <property type="match status" value="1"/>
</dbReference>
<dbReference type="PANTHER" id="PTHR42759:SF5">
    <property type="entry name" value="METHANOL DEHYDROGENASE REGULATOR"/>
    <property type="match status" value="1"/>
</dbReference>
<dbReference type="EMBL" id="BOVJ01000011">
    <property type="protein sequence ID" value="GIQ61830.1"/>
    <property type="molecule type" value="Genomic_DNA"/>
</dbReference>
<dbReference type="CDD" id="cd00009">
    <property type="entry name" value="AAA"/>
    <property type="match status" value="1"/>
</dbReference>
<evidence type="ECO:0000313" key="5">
    <source>
        <dbReference type="Proteomes" id="UP000680304"/>
    </source>
</evidence>
<reference evidence="4 5" key="1">
    <citation type="submission" date="2021-04" db="EMBL/GenBank/DDBJ databases">
        <title>Draft genome sequence of Paenibacillus cisolokensis, LC2-13A.</title>
        <authorList>
            <person name="Uke A."/>
            <person name="Chhe C."/>
            <person name="Baramee S."/>
            <person name="Kosugi A."/>
        </authorList>
    </citation>
    <scope>NUCLEOTIDE SEQUENCE [LARGE SCALE GENOMIC DNA]</scope>
    <source>
        <strain evidence="4 5">LC2-13A</strain>
    </source>
</reference>
<evidence type="ECO:0000313" key="4">
    <source>
        <dbReference type="EMBL" id="GIQ61830.1"/>
    </source>
</evidence>
<evidence type="ECO:0000259" key="3">
    <source>
        <dbReference type="Pfam" id="PF17863"/>
    </source>
</evidence>
<sequence length="350" mass="38873">MITPERWEMGRGEAGAERERPDFRSPGHAAEARIEEPQVLLGRMASRLESVLIGKRETITQAMAALLAGGHVLLEDAPGVGKTMLARAFARVIGGRFARIQFTADMMPADITGGMIWDGEKNEFVYRPGPIMANLVLADEINRTPPRTQSALLEAMEERCVTVEGETRRLPEPFLLIATQNPLAYEGTYPLPEAQLDRFLMRLEIGYPAPSDEVRMLEEAGASRQTRPEELRPVVTTGEWRQMQREAGRVYVHPSLCEYIVRVAGATRQASELSLGASPRASRDWLRAAQARAYMEGRAYVLPHDLLDTAMPVLCHRIAARPGADRTMALQRILKETPLPEGDRPGGGRR</sequence>
<feature type="region of interest" description="Disordered" evidence="1">
    <location>
        <begin position="1"/>
        <end position="25"/>
    </location>
</feature>
<dbReference type="Pfam" id="PF17863">
    <property type="entry name" value="AAA_lid_2"/>
    <property type="match status" value="1"/>
</dbReference>
<proteinExistence type="predicted"/>
<dbReference type="Gene3D" id="1.10.8.80">
    <property type="entry name" value="Magnesium chelatase subunit I, C-Terminal domain"/>
    <property type="match status" value="1"/>
</dbReference>
<dbReference type="PANTHER" id="PTHR42759">
    <property type="entry name" value="MOXR FAMILY PROTEIN"/>
    <property type="match status" value="1"/>
</dbReference>
<dbReference type="SUPFAM" id="SSF52540">
    <property type="entry name" value="P-loop containing nucleoside triphosphate hydrolases"/>
    <property type="match status" value="1"/>
</dbReference>
<dbReference type="Pfam" id="PF07726">
    <property type="entry name" value="AAA_3"/>
    <property type="match status" value="1"/>
</dbReference>
<dbReference type="InterPro" id="IPR041628">
    <property type="entry name" value="ChlI/MoxR_AAA_lid"/>
</dbReference>
<dbReference type="Proteomes" id="UP000680304">
    <property type="component" value="Unassembled WGS sequence"/>
</dbReference>
<comment type="caution">
    <text evidence="4">The sequence shown here is derived from an EMBL/GenBank/DDBJ whole genome shotgun (WGS) entry which is preliminary data.</text>
</comment>
<evidence type="ECO:0000259" key="2">
    <source>
        <dbReference type="Pfam" id="PF07726"/>
    </source>
</evidence>
<name>A0ABQ4N0Z6_9BACL</name>
<organism evidence="4 5">
    <name type="scientific">Paenibacillus cisolokensis</name>
    <dbReference type="NCBI Taxonomy" id="1658519"/>
    <lineage>
        <taxon>Bacteria</taxon>
        <taxon>Bacillati</taxon>
        <taxon>Bacillota</taxon>
        <taxon>Bacilli</taxon>
        <taxon>Bacillales</taxon>
        <taxon>Paenibacillaceae</taxon>
        <taxon>Paenibacillus</taxon>
    </lineage>
</organism>
<feature type="domain" description="ATPase AAA-3" evidence="2">
    <location>
        <begin position="71"/>
        <end position="201"/>
    </location>
</feature>
<dbReference type="InterPro" id="IPR050764">
    <property type="entry name" value="CbbQ/NirQ/NorQ/GpvN"/>
</dbReference>
<dbReference type="PIRSF" id="PIRSF002849">
    <property type="entry name" value="AAA_ATPase_chaperone_MoxR_prd"/>
    <property type="match status" value="1"/>
</dbReference>
<dbReference type="RefSeq" id="WP_244863158.1">
    <property type="nucleotide sequence ID" value="NZ_BOVJ01000011.1"/>
</dbReference>
<accession>A0ABQ4N0Z6</accession>
<gene>
    <name evidence="4" type="ORF">PACILC2_03980</name>
</gene>
<keyword evidence="5" id="KW-1185">Reference proteome</keyword>
<dbReference type="InterPro" id="IPR027417">
    <property type="entry name" value="P-loop_NTPase"/>
</dbReference>